<dbReference type="NCBIfam" id="TIGR01847">
    <property type="entry name" value="bacteriocin_sig"/>
    <property type="match status" value="1"/>
</dbReference>
<evidence type="ECO:0000256" key="3">
    <source>
        <dbReference type="ARBA" id="ARBA00023048"/>
    </source>
</evidence>
<organism evidence="4 5">
    <name type="scientific">Lacticaseibacillus paracasei</name>
    <name type="common">Lactobacillus paracasei</name>
    <dbReference type="NCBI Taxonomy" id="1597"/>
    <lineage>
        <taxon>Bacteria</taxon>
        <taxon>Bacillati</taxon>
        <taxon>Bacillota</taxon>
        <taxon>Bacilli</taxon>
        <taxon>Lactobacillales</taxon>
        <taxon>Lactobacillaceae</taxon>
        <taxon>Lacticaseibacillus</taxon>
    </lineage>
</organism>
<keyword evidence="3" id="KW-0078">Bacteriocin</keyword>
<name>A0AAP4JK96_LACPA</name>
<dbReference type="Proteomes" id="UP001231451">
    <property type="component" value="Unassembled WGS sequence"/>
</dbReference>
<keyword evidence="2" id="KW-0044">Antibiotic</keyword>
<dbReference type="EMBL" id="JAUCBG010000020">
    <property type="protein sequence ID" value="MDM7455079.1"/>
    <property type="molecule type" value="Genomic_DNA"/>
</dbReference>
<dbReference type="SMR" id="A0AAP4JK96"/>
<evidence type="ECO:0000256" key="2">
    <source>
        <dbReference type="ARBA" id="ARBA00023022"/>
    </source>
</evidence>
<keyword evidence="1" id="KW-0929">Antimicrobial</keyword>
<dbReference type="KEGG" id="lcz:LCAZH_2353"/>
<accession>A0AAP4JK96</accession>
<protein>
    <submittedName>
        <fullName evidence="4">Bacteriocin</fullName>
    </submittedName>
</protein>
<evidence type="ECO:0000313" key="4">
    <source>
        <dbReference type="EMBL" id="MDM7455079.1"/>
    </source>
</evidence>
<dbReference type="KEGG" id="lcl:LOCK919_2613"/>
<dbReference type="InterPro" id="IPR010133">
    <property type="entry name" value="Bacteriocin_signal_seq"/>
</dbReference>
<dbReference type="AlphaFoldDB" id="A0AAP4JK96"/>
<gene>
    <name evidence="4" type="ORF">QUF16_12020</name>
</gene>
<sequence>MINDKKIYLTDEEMANVSGGSSEYDQYYKNSYKHGQELRKVVDAIGSIVNLIPFFGKRA</sequence>
<dbReference type="RefSeq" id="WP_013246044.1">
    <property type="nucleotide sequence ID" value="NC_014334.2"/>
</dbReference>
<dbReference type="GO" id="GO:0042742">
    <property type="term" value="P:defense response to bacterium"/>
    <property type="evidence" value="ECO:0007669"/>
    <property type="project" value="UniProtKB-KW"/>
</dbReference>
<proteinExistence type="predicted"/>
<evidence type="ECO:0000256" key="1">
    <source>
        <dbReference type="ARBA" id="ARBA00022529"/>
    </source>
</evidence>
<dbReference type="GO" id="GO:0031640">
    <property type="term" value="P:killing of cells of another organism"/>
    <property type="evidence" value="ECO:0007669"/>
    <property type="project" value="UniProtKB-KW"/>
</dbReference>
<comment type="caution">
    <text evidence="4">The sequence shown here is derived from an EMBL/GenBank/DDBJ whole genome shotgun (WGS) entry which is preliminary data.</text>
</comment>
<reference evidence="4" key="1">
    <citation type="submission" date="2023-06" db="EMBL/GenBank/DDBJ databases">
        <title>Draft Genome Sequences of lactic acid bacteria strains isolated from fermented milk products.</title>
        <authorList>
            <person name="Elcheninov A.G."/>
            <person name="Klyukina A."/>
            <person name="Zayulina K.S."/>
            <person name="Gavirova L.A."/>
            <person name="Shcherbakova P.A."/>
            <person name="Shestakov A.I."/>
            <person name="Kublanov I.V."/>
            <person name="Kochetkova T.V."/>
        </authorList>
    </citation>
    <scope>NUCLEOTIDE SEQUENCE</scope>
    <source>
        <strain evidence="4">TOM.1374</strain>
    </source>
</reference>
<evidence type="ECO:0000313" key="5">
    <source>
        <dbReference type="Proteomes" id="UP001231451"/>
    </source>
</evidence>